<evidence type="ECO:0000259" key="3">
    <source>
        <dbReference type="Pfam" id="PF00823"/>
    </source>
</evidence>
<evidence type="ECO:0000313" key="5">
    <source>
        <dbReference type="Proteomes" id="UP000185511"/>
    </source>
</evidence>
<dbReference type="Proteomes" id="UP000185511">
    <property type="component" value="Chromosome"/>
</dbReference>
<dbReference type="Pfam" id="PF00823">
    <property type="entry name" value="PPE"/>
    <property type="match status" value="1"/>
</dbReference>
<dbReference type="KEGG" id="acad:UA74_21780"/>
<dbReference type="AlphaFoldDB" id="A0AAC9LEI6"/>
<name>A0AAC9LEI6_9PSEU</name>
<feature type="compositionally biased region" description="Low complexity" evidence="2">
    <location>
        <begin position="468"/>
        <end position="482"/>
    </location>
</feature>
<proteinExistence type="inferred from homology"/>
<feature type="compositionally biased region" description="Gly residues" evidence="2">
    <location>
        <begin position="625"/>
        <end position="636"/>
    </location>
</feature>
<feature type="domain" description="PPE" evidence="3">
    <location>
        <begin position="59"/>
        <end position="188"/>
    </location>
</feature>
<feature type="region of interest" description="Disordered" evidence="2">
    <location>
        <begin position="184"/>
        <end position="243"/>
    </location>
</feature>
<comment type="similarity">
    <text evidence="1">Belongs to the mycobacterial PPE family.</text>
</comment>
<feature type="region of interest" description="Disordered" evidence="2">
    <location>
        <begin position="625"/>
        <end position="650"/>
    </location>
</feature>
<feature type="compositionally biased region" description="Basic and acidic residues" evidence="2">
    <location>
        <begin position="641"/>
        <end position="650"/>
    </location>
</feature>
<evidence type="ECO:0000256" key="1">
    <source>
        <dbReference type="ARBA" id="ARBA00010652"/>
    </source>
</evidence>
<evidence type="ECO:0000256" key="2">
    <source>
        <dbReference type="SAM" id="MobiDB-lite"/>
    </source>
</evidence>
<feature type="compositionally biased region" description="Low complexity" evidence="2">
    <location>
        <begin position="497"/>
        <end position="511"/>
    </location>
</feature>
<keyword evidence="5" id="KW-1185">Reference proteome</keyword>
<dbReference type="EMBL" id="CP016076">
    <property type="protein sequence ID" value="APU16378.1"/>
    <property type="molecule type" value="Genomic_DNA"/>
</dbReference>
<sequence length="681" mass="64213">MYVEGSAVPRGHAGTPGAPAPENHLMLTDTQNWSAYNHRTLYEAVHTDNDPGQAGELSSEWSQMANEISESAQSMGDRLVAVEDGWTGSAARSARGAITQLADWSNEASVTAATVGTKIAAQAQVMEVARSAMPEPVDFDYEEMLTRGFATGGLAGFAVAVVDVERKSAEANLAHEQAVAVMSTMEEDSRSIDQETPQFTPPPNPVRGTMTAASNAPMGVMSGEGQLTPMQQGTPMDETASRLAPMQQSRVLEAPALDPQLAGGGVGEVPNIPGGPGGAPGMPGGPGSVPGAPGGVPGAPGGPGGIPNIPGGPGGPGGSTLGTNPQSPPNLAPAASMPDTAGYRPGGAGGTVGMNPGAIPNIPGGGAGGVGGVGGAMPGIGGVGSVGGIGTPPSVSPQNSPKISPQGMPDIPDIPGANRPGGTGSAPGSGTMPGIGGIGGGVPGATMPRPNQGGNSGGTGGRPATPQIPNIPGGSGSMPSIGSGTGGPGGRPATPQIPNIPGGSGSMPSIGSGTGGPGGRPATPQIPNIPGGSGSMPGIGGGGAGGAGGIGGGARGFGPGGIPNIPGGAGGGAGGFGGGAGGIGGGAAGLAAGGATGVGGSGGAGGRMGGMPGGMGGGVGAGGMGAGGMAGGGGAPARGAQDTEDKEHRVASYLKGEKVFERLGDDLPPAVIGDRKPKKQG</sequence>
<organism evidence="4 5">
    <name type="scientific">Actinoalloteichus fjordicus</name>
    <dbReference type="NCBI Taxonomy" id="1612552"/>
    <lineage>
        <taxon>Bacteria</taxon>
        <taxon>Bacillati</taxon>
        <taxon>Actinomycetota</taxon>
        <taxon>Actinomycetes</taxon>
        <taxon>Pseudonocardiales</taxon>
        <taxon>Pseudonocardiaceae</taxon>
        <taxon>Actinoalloteichus</taxon>
    </lineage>
</organism>
<dbReference type="InterPro" id="IPR000030">
    <property type="entry name" value="PPE_dom"/>
</dbReference>
<feature type="compositionally biased region" description="Gly residues" evidence="2">
    <location>
        <begin position="531"/>
        <end position="544"/>
    </location>
</feature>
<feature type="compositionally biased region" description="Gly residues" evidence="2">
    <location>
        <begin position="419"/>
        <end position="443"/>
    </location>
</feature>
<evidence type="ECO:0000313" key="4">
    <source>
        <dbReference type="EMBL" id="APU16378.1"/>
    </source>
</evidence>
<protein>
    <submittedName>
        <fullName evidence="4">PPE family protein</fullName>
    </submittedName>
</protein>
<accession>A0AAC9LEI6</accession>
<feature type="region of interest" description="Disordered" evidence="2">
    <location>
        <begin position="258"/>
        <end position="349"/>
    </location>
</feature>
<gene>
    <name evidence="4" type="ORF">UA74_21780</name>
</gene>
<dbReference type="Gene3D" id="1.20.1260.20">
    <property type="entry name" value="PPE superfamily"/>
    <property type="match status" value="1"/>
</dbReference>
<feature type="compositionally biased region" description="Gly residues" evidence="2">
    <location>
        <begin position="274"/>
        <end position="320"/>
    </location>
</feature>
<dbReference type="InterPro" id="IPR038332">
    <property type="entry name" value="PPE_sf"/>
</dbReference>
<feature type="region of interest" description="Disordered" evidence="2">
    <location>
        <begin position="384"/>
        <end position="544"/>
    </location>
</feature>
<dbReference type="SUPFAM" id="SSF140459">
    <property type="entry name" value="PE/PPE dimer-like"/>
    <property type="match status" value="1"/>
</dbReference>
<reference evidence="5" key="1">
    <citation type="submission" date="2016-06" db="EMBL/GenBank/DDBJ databases">
        <title>Complete genome sequence of Actinoalloteichus fjordicus DSM 46855 (=ADI127-17), type strain of the new species Actinoalloteichus fjordicus.</title>
        <authorList>
            <person name="Ruckert C."/>
            <person name="Nouioui I."/>
            <person name="Willmese J."/>
            <person name="van Wezel G."/>
            <person name="Klenk H.-P."/>
            <person name="Kalinowski J."/>
            <person name="Zotchev S.B."/>
        </authorList>
    </citation>
    <scope>NUCLEOTIDE SEQUENCE [LARGE SCALE GENOMIC DNA]</scope>
    <source>
        <strain evidence="5">ADI127-7</strain>
    </source>
</reference>
<feature type="region of interest" description="Disordered" evidence="2">
    <location>
        <begin position="1"/>
        <end position="23"/>
    </location>
</feature>